<dbReference type="PANTHER" id="PTHR45266:SF3">
    <property type="entry name" value="OXALOACETATE DECARBOXYLASE ALPHA CHAIN"/>
    <property type="match status" value="1"/>
</dbReference>
<feature type="domain" description="Lipoyl-binding" evidence="2">
    <location>
        <begin position="25"/>
        <end position="105"/>
    </location>
</feature>
<dbReference type="InterPro" id="IPR001882">
    <property type="entry name" value="Biotin_BS"/>
</dbReference>
<dbReference type="FunFam" id="2.40.50.100:FF:000003">
    <property type="entry name" value="Acetyl-CoA carboxylase biotin carboxyl carrier protein"/>
    <property type="match status" value="1"/>
</dbReference>
<dbReference type="CDD" id="cd06850">
    <property type="entry name" value="biotinyl_domain"/>
    <property type="match status" value="1"/>
</dbReference>
<accession>A0A6J6YSZ4</accession>
<evidence type="ECO:0000259" key="2">
    <source>
        <dbReference type="PROSITE" id="PS50968"/>
    </source>
</evidence>
<dbReference type="SUPFAM" id="SSF51230">
    <property type="entry name" value="Single hybrid motif"/>
    <property type="match status" value="1"/>
</dbReference>
<protein>
    <submittedName>
        <fullName evidence="3">Unannotated protein</fullName>
    </submittedName>
</protein>
<evidence type="ECO:0000313" key="3">
    <source>
        <dbReference type="EMBL" id="CAB4811393.1"/>
    </source>
</evidence>
<keyword evidence="1" id="KW-0092">Biotin</keyword>
<dbReference type="PROSITE" id="PS00188">
    <property type="entry name" value="BIOTIN"/>
    <property type="match status" value="1"/>
</dbReference>
<dbReference type="InterPro" id="IPR000089">
    <property type="entry name" value="Biotin_lipoyl"/>
</dbReference>
<gene>
    <name evidence="3" type="ORF">UFOPK3124_00425</name>
</gene>
<dbReference type="InterPro" id="IPR011053">
    <property type="entry name" value="Single_hybrid_motif"/>
</dbReference>
<proteinExistence type="predicted"/>
<organism evidence="3">
    <name type="scientific">freshwater metagenome</name>
    <dbReference type="NCBI Taxonomy" id="449393"/>
    <lineage>
        <taxon>unclassified sequences</taxon>
        <taxon>metagenomes</taxon>
        <taxon>ecological metagenomes</taxon>
    </lineage>
</organism>
<evidence type="ECO:0000256" key="1">
    <source>
        <dbReference type="ARBA" id="ARBA00023267"/>
    </source>
</evidence>
<dbReference type="PANTHER" id="PTHR45266">
    <property type="entry name" value="OXALOACETATE DECARBOXYLASE ALPHA CHAIN"/>
    <property type="match status" value="1"/>
</dbReference>
<name>A0A6J6YSZ4_9ZZZZ</name>
<dbReference type="PROSITE" id="PS50968">
    <property type="entry name" value="BIOTINYL_LIPOYL"/>
    <property type="match status" value="1"/>
</dbReference>
<sequence>MVTEVNGKRFEIFVHAPEPVHKRHRAKQGASGASTGTALTSPMQGTVVKIAVEDGQSVEAGELIVVIEAMKMEQPLNAHRAGVVKNLSATIGETVSSGSTLCDIIDA</sequence>
<dbReference type="Gene3D" id="2.40.50.100">
    <property type="match status" value="1"/>
</dbReference>
<reference evidence="3" key="1">
    <citation type="submission" date="2020-05" db="EMBL/GenBank/DDBJ databases">
        <authorList>
            <person name="Chiriac C."/>
            <person name="Salcher M."/>
            <person name="Ghai R."/>
            <person name="Kavagutti S V."/>
        </authorList>
    </citation>
    <scope>NUCLEOTIDE SEQUENCE</scope>
</reference>
<dbReference type="InterPro" id="IPR050709">
    <property type="entry name" value="Biotin_Carboxyl_Carrier/Decarb"/>
</dbReference>
<dbReference type="Pfam" id="PF00364">
    <property type="entry name" value="Biotin_lipoyl"/>
    <property type="match status" value="1"/>
</dbReference>
<dbReference type="AlphaFoldDB" id="A0A6J6YSZ4"/>
<dbReference type="EMBL" id="CAFAAY010000019">
    <property type="protein sequence ID" value="CAB4811393.1"/>
    <property type="molecule type" value="Genomic_DNA"/>
</dbReference>